<organism evidence="1 2">
    <name type="scientific">Aerococcus urinae</name>
    <dbReference type="NCBI Taxonomy" id="1376"/>
    <lineage>
        <taxon>Bacteria</taxon>
        <taxon>Bacillati</taxon>
        <taxon>Bacillota</taxon>
        <taxon>Bacilli</taxon>
        <taxon>Lactobacillales</taxon>
        <taxon>Aerococcaceae</taxon>
        <taxon>Aerococcus</taxon>
    </lineage>
</organism>
<dbReference type="Proteomes" id="UP000594771">
    <property type="component" value="Chromosome"/>
</dbReference>
<protein>
    <submittedName>
        <fullName evidence="1">DNA-directed RNA polymerase subunit beta</fullName>
    </submittedName>
</protein>
<dbReference type="EMBL" id="CP065662">
    <property type="protein sequence ID" value="QPS01016.1"/>
    <property type="molecule type" value="Genomic_DNA"/>
</dbReference>
<dbReference type="Pfam" id="PF11772">
    <property type="entry name" value="EpuA"/>
    <property type="match status" value="1"/>
</dbReference>
<proteinExistence type="predicted"/>
<dbReference type="AlphaFoldDB" id="A0A0X8FEG6"/>
<dbReference type="RefSeq" id="WP_060778125.1">
    <property type="nucleotide sequence ID" value="NZ_CAJHLF010000010.1"/>
</dbReference>
<dbReference type="InterPro" id="IPR024596">
    <property type="entry name" value="RNApol_su_b/EpuA"/>
</dbReference>
<reference evidence="1 2" key="1">
    <citation type="submission" date="2020-12" db="EMBL/GenBank/DDBJ databases">
        <title>FDA dAtabase for Regulatory Grade micrObial Sequences (FDA-ARGOS): Supporting development and validation of Infectious Disease Dx tests.</title>
        <authorList>
            <person name="Sproer C."/>
            <person name="Gronow S."/>
            <person name="Severitt S."/>
            <person name="Schroder I."/>
            <person name="Tallon L."/>
            <person name="Sadzewicz L."/>
            <person name="Zhao X."/>
            <person name="Boylan J."/>
            <person name="Ott S."/>
            <person name="Bowen H."/>
            <person name="Vavikolanu K."/>
            <person name="Mehta A."/>
            <person name="Aluvathingal J."/>
            <person name="Nadendla S."/>
            <person name="Lowell S."/>
            <person name="Myers T."/>
            <person name="Yan Y."/>
            <person name="Sichtig H."/>
        </authorList>
    </citation>
    <scope>NUCLEOTIDE SEQUENCE [LARGE SCALE GENOMIC DNA]</scope>
    <source>
        <strain evidence="1 2">FDAARGOS_911</strain>
    </source>
</reference>
<gene>
    <name evidence="1" type="ORF">I6G68_06370</name>
</gene>
<dbReference type="GO" id="GO:0000428">
    <property type="term" value="C:DNA-directed RNA polymerase complex"/>
    <property type="evidence" value="ECO:0007669"/>
    <property type="project" value="UniProtKB-KW"/>
</dbReference>
<evidence type="ECO:0000313" key="1">
    <source>
        <dbReference type="EMBL" id="QPS01016.1"/>
    </source>
</evidence>
<sequence>MNKELLVSRFQNLFKWLLICLLGMVLLFLIGLLLGYGISSDHQLFNVFNQEVWSHLYAFFQ</sequence>
<accession>A0A0X8FEG6</accession>
<dbReference type="KEGG" id="aun:AWM73_03685"/>
<evidence type="ECO:0000313" key="2">
    <source>
        <dbReference type="Proteomes" id="UP000594771"/>
    </source>
</evidence>
<name>A0A0X8FEG6_9LACT</name>
<keyword evidence="1" id="KW-0804">Transcription</keyword>
<keyword evidence="1" id="KW-0240">DNA-directed RNA polymerase</keyword>
<dbReference type="GeneID" id="95642059"/>